<accession>A0A2Z6SBJ3</accession>
<reference evidence="3" key="2">
    <citation type="submission" date="2019-10" db="EMBL/GenBank/DDBJ databases">
        <title>Conservation and host-specific expression of non-tandemly repeated heterogenous ribosome RNA gene in arbuscular mycorrhizal fungi.</title>
        <authorList>
            <person name="Maeda T."/>
            <person name="Kobayashi Y."/>
            <person name="Nakagawa T."/>
            <person name="Ezawa T."/>
            <person name="Yamaguchi K."/>
            <person name="Bino T."/>
            <person name="Nishimoto Y."/>
            <person name="Shigenobu S."/>
            <person name="Kawaguchi M."/>
        </authorList>
    </citation>
    <scope>NUCLEOTIDE SEQUENCE</scope>
    <source>
        <strain evidence="3">HR1</strain>
    </source>
</reference>
<evidence type="ECO:0000313" key="2">
    <source>
        <dbReference type="EMBL" id="GBC08675.1"/>
    </source>
</evidence>
<evidence type="ECO:0000313" key="4">
    <source>
        <dbReference type="Proteomes" id="UP000247702"/>
    </source>
</evidence>
<organism evidence="2 4">
    <name type="scientific">Rhizophagus clarus</name>
    <dbReference type="NCBI Taxonomy" id="94130"/>
    <lineage>
        <taxon>Eukaryota</taxon>
        <taxon>Fungi</taxon>
        <taxon>Fungi incertae sedis</taxon>
        <taxon>Mucoromycota</taxon>
        <taxon>Glomeromycotina</taxon>
        <taxon>Glomeromycetes</taxon>
        <taxon>Glomerales</taxon>
        <taxon>Glomeraceae</taxon>
        <taxon>Rhizophagus</taxon>
    </lineage>
</organism>
<protein>
    <submittedName>
        <fullName evidence="2">Uncharacterized protein</fullName>
    </submittedName>
</protein>
<dbReference type="Proteomes" id="UP000615446">
    <property type="component" value="Unassembled WGS sequence"/>
</dbReference>
<sequence length="134" mass="15240">MTIESLFPEGTSDPFINNSNLQFFKIIKEQDNSRILISYFAIWEALSQKLTKNQMWNQTELSWCKHSTPSFCLPRRQPKTTIKGSNSSFFKKASSFSVVTGSNYTPLGSRKLSHNNNKENNTNLLNLAPSQKSS</sequence>
<comment type="caution">
    <text evidence="2">The sequence shown here is derived from an EMBL/GenBank/DDBJ whole genome shotgun (WGS) entry which is preliminary data.</text>
</comment>
<feature type="region of interest" description="Disordered" evidence="1">
    <location>
        <begin position="107"/>
        <end position="134"/>
    </location>
</feature>
<evidence type="ECO:0000256" key="1">
    <source>
        <dbReference type="SAM" id="MobiDB-lite"/>
    </source>
</evidence>
<dbReference type="Proteomes" id="UP000247702">
    <property type="component" value="Unassembled WGS sequence"/>
</dbReference>
<keyword evidence="4" id="KW-1185">Reference proteome</keyword>
<dbReference type="AlphaFoldDB" id="A0A2Z6SBJ3"/>
<reference evidence="2 4" key="1">
    <citation type="submission" date="2017-11" db="EMBL/GenBank/DDBJ databases">
        <title>The genome of Rhizophagus clarus HR1 reveals common genetic basis of auxotrophy among arbuscular mycorrhizal fungi.</title>
        <authorList>
            <person name="Kobayashi Y."/>
        </authorList>
    </citation>
    <scope>NUCLEOTIDE SEQUENCE [LARGE SCALE GENOMIC DNA]</scope>
    <source>
        <strain evidence="2 4">HR1</strain>
    </source>
</reference>
<evidence type="ECO:0000313" key="3">
    <source>
        <dbReference type="EMBL" id="GES90780.1"/>
    </source>
</evidence>
<feature type="compositionally biased region" description="Low complexity" evidence="1">
    <location>
        <begin position="118"/>
        <end position="127"/>
    </location>
</feature>
<dbReference type="EMBL" id="BEXD01004237">
    <property type="protein sequence ID" value="GBC08675.1"/>
    <property type="molecule type" value="Genomic_DNA"/>
</dbReference>
<dbReference type="EMBL" id="BLAL01000196">
    <property type="protein sequence ID" value="GES90780.1"/>
    <property type="molecule type" value="Genomic_DNA"/>
</dbReference>
<proteinExistence type="predicted"/>
<gene>
    <name evidence="3" type="ORF">RCL2_001760600</name>
    <name evidence="2" type="ORF">RclHR1_00830026</name>
</gene>
<name>A0A2Z6SBJ3_9GLOM</name>